<dbReference type="Proteomes" id="UP000005222">
    <property type="component" value="Chromosome M"/>
</dbReference>
<sequence>MDDEKLKAAIHNAIWIYEQSSKSKKYQRITIGNESKITKSVLKYNRKNFIDLLSKRDYYSSKINKLLNEALTDSDIVSDHKKDVQGTKLEPRYIANRYHAMRYLETIILSDSSKKERIRTLITKHFDLQSHLKEIRESIIAKYKSANDPETKSILKEELNKWEEKAIYNLKNYSIETNEVMTDLKIPFFYIDPDYLYPDLDKDKIYMLNLMAEKVISSERH</sequence>
<dbReference type="OrthoDB" id="4084221at2759"/>
<dbReference type="AlphaFoldDB" id="G8Y3G3"/>
<reference evidence="1 2" key="1">
    <citation type="journal article" date="2012" name="G3 (Bethesda)">
        <title>Pichia sorbitophila, an interspecies yeast hybrid reveals early steps of genome resolution following polyploidization.</title>
        <authorList>
            <person name="Leh Louis V."/>
            <person name="Despons L."/>
            <person name="Friedrich A."/>
            <person name="Martin T."/>
            <person name="Durrens P."/>
            <person name="Casaregola S."/>
            <person name="Neuveglise C."/>
            <person name="Fairhead C."/>
            <person name="Marck C."/>
            <person name="Cruz J.A."/>
            <person name="Straub M.L."/>
            <person name="Kugler V."/>
            <person name="Sacerdot C."/>
            <person name="Uzunov Z."/>
            <person name="Thierry A."/>
            <person name="Weiss S."/>
            <person name="Bleykasten C."/>
            <person name="De Montigny J."/>
            <person name="Jacques N."/>
            <person name="Jung P."/>
            <person name="Lemaire M."/>
            <person name="Mallet S."/>
            <person name="Morel G."/>
            <person name="Richard G.F."/>
            <person name="Sarkar A."/>
            <person name="Savel G."/>
            <person name="Schacherer J."/>
            <person name="Seret M.L."/>
            <person name="Talla E."/>
            <person name="Samson G."/>
            <person name="Jubin C."/>
            <person name="Poulain J."/>
            <person name="Vacherie B."/>
            <person name="Barbe V."/>
            <person name="Pelletier E."/>
            <person name="Sherman D.J."/>
            <person name="Westhof E."/>
            <person name="Weissenbach J."/>
            <person name="Baret P.V."/>
            <person name="Wincker P."/>
            <person name="Gaillardin C."/>
            <person name="Dujon B."/>
            <person name="Souciet J.L."/>
        </authorList>
    </citation>
    <scope>NUCLEOTIDE SEQUENCE [LARGE SCALE GENOMIC DNA]</scope>
    <source>
        <strain evidence="2">ATCC MYA-4447 / BCRC 22081 / CBS 7064 / NBRC 10061 / NRRL Y-12695</strain>
    </source>
</reference>
<protein>
    <submittedName>
        <fullName evidence="1">Piso0_004813 protein</fullName>
    </submittedName>
</protein>
<proteinExistence type="predicted"/>
<evidence type="ECO:0000313" key="2">
    <source>
        <dbReference type="Proteomes" id="UP000005222"/>
    </source>
</evidence>
<name>G8Y3G3_PICSO</name>
<organism evidence="1 2">
    <name type="scientific">Pichia sorbitophila (strain ATCC MYA-4447 / BCRC 22081 / CBS 7064 / NBRC 10061 / NRRL Y-12695)</name>
    <name type="common">Hybrid yeast</name>
    <dbReference type="NCBI Taxonomy" id="559304"/>
    <lineage>
        <taxon>Eukaryota</taxon>
        <taxon>Fungi</taxon>
        <taxon>Dikarya</taxon>
        <taxon>Ascomycota</taxon>
        <taxon>Saccharomycotina</taxon>
        <taxon>Pichiomycetes</taxon>
        <taxon>Debaryomycetaceae</taxon>
        <taxon>Millerozyma</taxon>
    </lineage>
</organism>
<dbReference type="EMBL" id="FO082047">
    <property type="protein sequence ID" value="CCE85231.1"/>
    <property type="molecule type" value="Genomic_DNA"/>
</dbReference>
<evidence type="ECO:0000313" key="1">
    <source>
        <dbReference type="EMBL" id="CCE85231.1"/>
    </source>
</evidence>
<keyword evidence="2" id="KW-1185">Reference proteome</keyword>
<dbReference type="OMA" id="IANRYHA"/>
<dbReference type="HOGENOM" id="CLU_1240528_0_0_1"/>
<gene>
    <name evidence="1" type="primary">Piso0_004813</name>
    <name evidence="1" type="ORF">GNLVRS01_PISO0M01552g</name>
</gene>
<accession>G8Y3G3</accession>
<dbReference type="eggNOG" id="ENOG502RQ2P">
    <property type="taxonomic scope" value="Eukaryota"/>
</dbReference>
<dbReference type="InParanoid" id="G8Y3G3"/>